<dbReference type="CDD" id="cd00093">
    <property type="entry name" value="HTH_XRE"/>
    <property type="match status" value="1"/>
</dbReference>
<dbReference type="SMART" id="SM00028">
    <property type="entry name" value="TPR"/>
    <property type="match status" value="4"/>
</dbReference>
<feature type="domain" description="HTH cro/C1-type" evidence="2">
    <location>
        <begin position="10"/>
        <end position="63"/>
    </location>
</feature>
<dbReference type="Proteomes" id="UP001299068">
    <property type="component" value="Unassembled WGS sequence"/>
</dbReference>
<dbReference type="InterPro" id="IPR010982">
    <property type="entry name" value="Lambda_DNA-bd_dom_sf"/>
</dbReference>
<dbReference type="RefSeq" id="WP_221860438.1">
    <property type="nucleotide sequence ID" value="NZ_JAIKTU010000005.1"/>
</dbReference>
<comment type="caution">
    <text evidence="3">The sequence shown here is derived from an EMBL/GenBank/DDBJ whole genome shotgun (WGS) entry which is preliminary data.</text>
</comment>
<dbReference type="PROSITE" id="PS50005">
    <property type="entry name" value="TPR"/>
    <property type="match status" value="1"/>
</dbReference>
<sequence>MEILSTGEKIKRARIYKGITLKELCGKEISISKMSCIENGKVKPDEEILRYIADIIQLDYSYLAKDIYEQIIENIKSFDEEAKTDSNIENDIQLNLEYAIDYEYYELAFNLIHRLFNYYLRGKKLDEILELVPKYYDLYRRNNTDENTIIYFKDMADYLYSSKEYSEARNYYNRVLEILIDKNDTKNELYPYMSYREGMCLLRCEEYDEAEKYLTIAKENSDNIESDDLKGKIYYATSLISILNNREGKADYLSKSYEFLNNNNIRIAESKIDYADAYFRVNEDEKALNEINEVVDLLPQEQLYDVGSLYVKGARLLKKNNKLDLADEFADKALNIAIETNHIELIEEAYYLKGMLLQMQERYREAELYMNLSLDSLVKFGTKKDLYSRYIDMANMYHKTKSVQDSIKYFTLAMNIKRKI</sequence>
<dbReference type="SUPFAM" id="SSF47413">
    <property type="entry name" value="lambda repressor-like DNA-binding domains"/>
    <property type="match status" value="1"/>
</dbReference>
<keyword evidence="1" id="KW-0802">TPR repeat</keyword>
<evidence type="ECO:0000313" key="4">
    <source>
        <dbReference type="Proteomes" id="UP001299068"/>
    </source>
</evidence>
<reference evidence="3 4" key="1">
    <citation type="journal article" date="2021" name="Cell Host Microbe">
        <title>in vivo commensal control of Clostridioides difficile virulence.</title>
        <authorList>
            <person name="Girinathan B.P."/>
            <person name="Dibenedetto N."/>
            <person name="Worley J.N."/>
            <person name="Peltier J."/>
            <person name="Arrieta-Ortiz M.L."/>
            <person name="Rupa Christinal Immanuel S."/>
            <person name="Lavin R."/>
            <person name="Delaney M.L."/>
            <person name="Cummins C."/>
            <person name="Hoffmann M."/>
            <person name="Luo Y."/>
            <person name="Gonzalez-Escalona N."/>
            <person name="Allard M."/>
            <person name="Onderdonk A.B."/>
            <person name="Gerber G.K."/>
            <person name="Sonenshein A.L."/>
            <person name="Baliga N."/>
            <person name="Dupuy B."/>
            <person name="Bry L."/>
        </authorList>
    </citation>
    <scope>NUCLEOTIDE SEQUENCE [LARGE SCALE GENOMIC DNA]</scope>
    <source>
        <strain evidence="3 4">DSM 599</strain>
    </source>
</reference>
<dbReference type="InterPro" id="IPR011990">
    <property type="entry name" value="TPR-like_helical_dom_sf"/>
</dbReference>
<feature type="repeat" description="TPR" evidence="1">
    <location>
        <begin position="268"/>
        <end position="301"/>
    </location>
</feature>
<dbReference type="SUPFAM" id="SSF48452">
    <property type="entry name" value="TPR-like"/>
    <property type="match status" value="2"/>
</dbReference>
<proteinExistence type="predicted"/>
<dbReference type="Gene3D" id="1.25.40.10">
    <property type="entry name" value="Tetratricopeptide repeat domain"/>
    <property type="match status" value="2"/>
</dbReference>
<dbReference type="InterPro" id="IPR001387">
    <property type="entry name" value="Cro/C1-type_HTH"/>
</dbReference>
<organism evidence="3 4">
    <name type="scientific">Clostridium sardiniense</name>
    <name type="common">Clostridium absonum</name>
    <dbReference type="NCBI Taxonomy" id="29369"/>
    <lineage>
        <taxon>Bacteria</taxon>
        <taxon>Bacillati</taxon>
        <taxon>Bacillota</taxon>
        <taxon>Clostridia</taxon>
        <taxon>Eubacteriales</taxon>
        <taxon>Clostridiaceae</taxon>
        <taxon>Clostridium</taxon>
    </lineage>
</organism>
<evidence type="ECO:0000313" key="3">
    <source>
        <dbReference type="EMBL" id="MBY0755284.1"/>
    </source>
</evidence>
<evidence type="ECO:0000256" key="1">
    <source>
        <dbReference type="PROSITE-ProRule" id="PRU00339"/>
    </source>
</evidence>
<dbReference type="Gene3D" id="1.10.260.40">
    <property type="entry name" value="lambda repressor-like DNA-binding domains"/>
    <property type="match status" value="1"/>
</dbReference>
<dbReference type="EMBL" id="JAIKTU010000005">
    <property type="protein sequence ID" value="MBY0755284.1"/>
    <property type="molecule type" value="Genomic_DNA"/>
</dbReference>
<gene>
    <name evidence="3" type="ORF">K5V21_07425</name>
</gene>
<evidence type="ECO:0000259" key="2">
    <source>
        <dbReference type="PROSITE" id="PS50943"/>
    </source>
</evidence>
<dbReference type="PROSITE" id="PS50943">
    <property type="entry name" value="HTH_CROC1"/>
    <property type="match status" value="1"/>
</dbReference>
<accession>A0ABS7KX14</accession>
<protein>
    <submittedName>
        <fullName evidence="3">Helix-turn-helix domain-containing protein</fullName>
    </submittedName>
</protein>
<dbReference type="InterPro" id="IPR019734">
    <property type="entry name" value="TPR_rpt"/>
</dbReference>
<name>A0ABS7KX14_CLOSR</name>
<keyword evidence="4" id="KW-1185">Reference proteome</keyword>